<accession>A0A1N7JNQ2</accession>
<name>A0A1N7JNQ2_9BACL</name>
<dbReference type="EMBL" id="FTOO01000001">
    <property type="protein sequence ID" value="SIS50945.1"/>
    <property type="molecule type" value="Genomic_DNA"/>
</dbReference>
<dbReference type="Proteomes" id="UP000186156">
    <property type="component" value="Unassembled WGS sequence"/>
</dbReference>
<protein>
    <submittedName>
        <fullName evidence="1">Uncharacterized protein</fullName>
    </submittedName>
</protein>
<dbReference type="AlphaFoldDB" id="A0A1N7JNQ2"/>
<gene>
    <name evidence="1" type="ORF">SAMN05421799_10199</name>
</gene>
<reference evidence="2" key="1">
    <citation type="submission" date="2017-01" db="EMBL/GenBank/DDBJ databases">
        <authorList>
            <person name="Varghese N."/>
            <person name="Submissions S."/>
        </authorList>
    </citation>
    <scope>NUCLEOTIDE SEQUENCE [LARGE SCALE GENOMIC DNA]</scope>
    <source>
        <strain evidence="2">DSM 16176</strain>
    </source>
</reference>
<evidence type="ECO:0000313" key="2">
    <source>
        <dbReference type="Proteomes" id="UP000186156"/>
    </source>
</evidence>
<dbReference type="STRING" id="252246.SAMN05421799_10199"/>
<sequence>MDKVEIALTKLELLTEEIVACLRNADVSSLLVLMSRQCTLMEQLAKQQVGSEHHERLRHIADLVGLQQRLIEQGLHLSTAFLNRLYQYVRFSEWA</sequence>
<organism evidence="1 2">
    <name type="scientific">Alicyclobacillus vulcanalis</name>
    <dbReference type="NCBI Taxonomy" id="252246"/>
    <lineage>
        <taxon>Bacteria</taxon>
        <taxon>Bacillati</taxon>
        <taxon>Bacillota</taxon>
        <taxon>Bacilli</taxon>
        <taxon>Bacillales</taxon>
        <taxon>Alicyclobacillaceae</taxon>
        <taxon>Alicyclobacillus</taxon>
    </lineage>
</organism>
<keyword evidence="2" id="KW-1185">Reference proteome</keyword>
<evidence type="ECO:0000313" key="1">
    <source>
        <dbReference type="EMBL" id="SIS50945.1"/>
    </source>
</evidence>
<proteinExistence type="predicted"/>